<dbReference type="PANTHER" id="PTHR30454">
    <property type="entry name" value="4-HYDROXY-3-METHYLBUT-2-EN-1-YL DIPHOSPHATE SYNTHASE"/>
    <property type="match status" value="1"/>
</dbReference>
<feature type="domain" description="IspG TIM-barrel" evidence="8">
    <location>
        <begin position="6"/>
        <end position="244"/>
    </location>
</feature>
<sequence>MAKHSKIIKIGDKLVGGNNPIVVQSMTNTDTRDVSSTVEQIKQLEKAGCELVRVAVVDNEAAISISKIKKQIKIPLIADIHFNYKLALKSIDSGVDALRINPGNIGSNEKIKTVVKACQERKIPIRIGVNAGSLDKRLLEKYNGVTKEAMVESAMQNIKILEDMNFNDIKVSLKASSVKLTIDAYQEIAKMIDYPLHIGVTEAGTTERALIKSSFGLGMLLYKGIGDTLRVSLTDNPVNEVWAAYEILRMLNLRNKGIELISCPGCGRCEIDLVKTAEQVDKKIRDINKTLKVAVMGCVVNGPGEAREADLGIAGGRGFGLLFKNGEIIRKVNNENLVDELLQEIKLYNY</sequence>
<dbReference type="AlphaFoldDB" id="A0A6I6DD96"/>
<evidence type="ECO:0000259" key="9">
    <source>
        <dbReference type="Pfam" id="PF26540"/>
    </source>
</evidence>
<proteinExistence type="inferred from homology"/>
<gene>
    <name evidence="7" type="primary">ispG</name>
    <name evidence="10" type="ORF">SYNTR_0612</name>
</gene>
<dbReference type="GO" id="GO:0016114">
    <property type="term" value="P:terpenoid biosynthetic process"/>
    <property type="evidence" value="ECO:0007669"/>
    <property type="project" value="InterPro"/>
</dbReference>
<keyword evidence="11" id="KW-1185">Reference proteome</keyword>
<dbReference type="RefSeq" id="WP_156203127.1">
    <property type="nucleotide sequence ID" value="NZ_CP046457.1"/>
</dbReference>
<dbReference type="Pfam" id="PF26540">
    <property type="entry name" value="GcpE_C"/>
    <property type="match status" value="1"/>
</dbReference>
<evidence type="ECO:0000256" key="4">
    <source>
        <dbReference type="ARBA" id="ARBA00023004"/>
    </source>
</evidence>
<dbReference type="Proteomes" id="UP000426444">
    <property type="component" value="Chromosome"/>
</dbReference>
<organism evidence="10 11">
    <name type="scientific">Candidatus Syntrophocurvum alkaliphilum</name>
    <dbReference type="NCBI Taxonomy" id="2293317"/>
    <lineage>
        <taxon>Bacteria</taxon>
        <taxon>Bacillati</taxon>
        <taxon>Bacillota</taxon>
        <taxon>Clostridia</taxon>
        <taxon>Eubacteriales</taxon>
        <taxon>Syntrophomonadaceae</taxon>
        <taxon>Candidatus Syntrophocurvum</taxon>
    </lineage>
</organism>
<dbReference type="Gene3D" id="3.20.20.20">
    <property type="entry name" value="Dihydropteroate synthase-like"/>
    <property type="match status" value="1"/>
</dbReference>
<feature type="binding site" evidence="7">
    <location>
        <position position="266"/>
    </location>
    <ligand>
        <name>[4Fe-4S] cluster</name>
        <dbReference type="ChEBI" id="CHEBI:49883"/>
    </ligand>
</feature>
<comment type="function">
    <text evidence="7">Converts 2C-methyl-D-erythritol 2,4-cyclodiphosphate (ME-2,4cPP) into 1-hydroxy-2-methyl-2-(E)-butenyl 4-diphosphate.</text>
</comment>
<reference evidence="11" key="1">
    <citation type="journal article" date="2019" name="Microbiology">
        <title>Complete Genome Sequence of an Uncultured Bacterium of the Candidate Phylum Bipolaricaulota.</title>
        <authorList>
            <person name="Kadnikov V.V."/>
            <person name="Mardanov A.V."/>
            <person name="Beletsky A.V."/>
            <person name="Frank Y.A."/>
            <person name="Karnachuk O.V."/>
            <person name="Ravin N.V."/>
        </authorList>
    </citation>
    <scope>NUCLEOTIDE SEQUENCE [LARGE SCALE GENOMIC DNA]</scope>
</reference>
<dbReference type="PANTHER" id="PTHR30454:SF0">
    <property type="entry name" value="4-HYDROXY-3-METHYLBUT-2-EN-1-YL DIPHOSPHATE SYNTHASE (FERREDOXIN), CHLOROPLASTIC"/>
    <property type="match status" value="1"/>
</dbReference>
<evidence type="ECO:0000256" key="3">
    <source>
        <dbReference type="ARBA" id="ARBA00023002"/>
    </source>
</evidence>
<keyword evidence="6 7" id="KW-0414">Isoprene biosynthesis</keyword>
<comment type="catalytic activity">
    <reaction evidence="7">
        <text>(2E)-4-hydroxy-3-methylbut-2-enyl diphosphate + oxidized [flavodoxin] + H2O + 2 H(+) = 2-C-methyl-D-erythritol 2,4-cyclic diphosphate + reduced [flavodoxin]</text>
        <dbReference type="Rhea" id="RHEA:43604"/>
        <dbReference type="Rhea" id="RHEA-COMP:10622"/>
        <dbReference type="Rhea" id="RHEA-COMP:10623"/>
        <dbReference type="ChEBI" id="CHEBI:15377"/>
        <dbReference type="ChEBI" id="CHEBI:15378"/>
        <dbReference type="ChEBI" id="CHEBI:57618"/>
        <dbReference type="ChEBI" id="CHEBI:58210"/>
        <dbReference type="ChEBI" id="CHEBI:58483"/>
        <dbReference type="ChEBI" id="CHEBI:128753"/>
        <dbReference type="EC" id="1.17.7.3"/>
    </reaction>
</comment>
<comment type="cofactor">
    <cofactor evidence="7">
        <name>[4Fe-4S] cluster</name>
        <dbReference type="ChEBI" id="CHEBI:49883"/>
    </cofactor>
    <text evidence="7">Binds 1 [4Fe-4S] cluster.</text>
</comment>
<dbReference type="FunFam" id="3.30.413.10:FF:000005">
    <property type="entry name" value="4-hydroxy-3-methylbut-2-en-1-yl diphosphate synthase (flavodoxin)"/>
    <property type="match status" value="1"/>
</dbReference>
<evidence type="ECO:0000259" key="8">
    <source>
        <dbReference type="Pfam" id="PF04551"/>
    </source>
</evidence>
<dbReference type="InterPro" id="IPR058578">
    <property type="entry name" value="IspG_TIM"/>
</dbReference>
<feature type="binding site" evidence="7">
    <location>
        <position position="298"/>
    </location>
    <ligand>
        <name>[4Fe-4S] cluster</name>
        <dbReference type="ChEBI" id="CHEBI:49883"/>
    </ligand>
</feature>
<dbReference type="InterPro" id="IPR058579">
    <property type="entry name" value="IspG_C"/>
</dbReference>
<feature type="binding site" evidence="7">
    <location>
        <position position="305"/>
    </location>
    <ligand>
        <name>[4Fe-4S] cluster</name>
        <dbReference type="ChEBI" id="CHEBI:49883"/>
    </ligand>
</feature>
<dbReference type="InterPro" id="IPR011005">
    <property type="entry name" value="Dihydropteroate_synth-like_sf"/>
</dbReference>
<dbReference type="Pfam" id="PF04551">
    <property type="entry name" value="GcpE"/>
    <property type="match status" value="1"/>
</dbReference>
<dbReference type="KEGG" id="salq:SYNTR_0612"/>
<dbReference type="FunFam" id="3.20.20.20:FF:000001">
    <property type="entry name" value="4-hydroxy-3-methylbut-2-en-1-yl diphosphate synthase (flavodoxin)"/>
    <property type="match status" value="1"/>
</dbReference>
<keyword evidence="2 7" id="KW-0479">Metal-binding</keyword>
<dbReference type="PIRSF" id="PIRSF004640">
    <property type="entry name" value="IspG"/>
    <property type="match status" value="1"/>
</dbReference>
<dbReference type="GO" id="GO:0019288">
    <property type="term" value="P:isopentenyl diphosphate biosynthetic process, methylerythritol 4-phosphate pathway"/>
    <property type="evidence" value="ECO:0007669"/>
    <property type="project" value="UniProtKB-UniRule"/>
</dbReference>
<dbReference type="Gene3D" id="3.30.413.10">
    <property type="entry name" value="Sulfite Reductase Hemoprotein, domain 1"/>
    <property type="match status" value="1"/>
</dbReference>
<dbReference type="HAMAP" id="MF_00159">
    <property type="entry name" value="IspG"/>
    <property type="match status" value="1"/>
</dbReference>
<keyword evidence="3 7" id="KW-0560">Oxidoreductase</keyword>
<dbReference type="OrthoDB" id="9803214at2"/>
<evidence type="ECO:0000313" key="10">
    <source>
        <dbReference type="EMBL" id="QGT99205.1"/>
    </source>
</evidence>
<comment type="pathway">
    <text evidence="7">Isoprenoid biosynthesis; isopentenyl diphosphate biosynthesis via DXP pathway; isopentenyl diphosphate from 1-deoxy-D-xylulose 5-phosphate: step 5/6.</text>
</comment>
<keyword evidence="5 7" id="KW-0411">Iron-sulfur</keyword>
<dbReference type="GO" id="GO:0051539">
    <property type="term" value="F:4 iron, 4 sulfur cluster binding"/>
    <property type="evidence" value="ECO:0007669"/>
    <property type="project" value="UniProtKB-UniRule"/>
</dbReference>
<dbReference type="EC" id="1.17.7.3" evidence="7"/>
<comment type="similarity">
    <text evidence="7">Belongs to the IspG family.</text>
</comment>
<dbReference type="EMBL" id="CP046457">
    <property type="protein sequence ID" value="QGT99205.1"/>
    <property type="molecule type" value="Genomic_DNA"/>
</dbReference>
<protein>
    <recommendedName>
        <fullName evidence="7">4-hydroxy-3-methylbut-2-en-1-yl diphosphate synthase (flavodoxin)</fullName>
        <ecNumber evidence="7">1.17.7.3</ecNumber>
    </recommendedName>
    <alternativeName>
        <fullName evidence="7">1-hydroxy-2-methyl-2-(E)-butenyl 4-diphosphate synthase</fullName>
    </alternativeName>
</protein>
<evidence type="ECO:0000256" key="5">
    <source>
        <dbReference type="ARBA" id="ARBA00023014"/>
    </source>
</evidence>
<feature type="binding site" evidence="7">
    <location>
        <position position="263"/>
    </location>
    <ligand>
        <name>[4Fe-4S] cluster</name>
        <dbReference type="ChEBI" id="CHEBI:49883"/>
    </ligand>
</feature>
<dbReference type="SUPFAM" id="SSF51717">
    <property type="entry name" value="Dihydropteroate synthetase-like"/>
    <property type="match status" value="1"/>
</dbReference>
<keyword evidence="1 7" id="KW-0004">4Fe-4S</keyword>
<dbReference type="SUPFAM" id="SSF56014">
    <property type="entry name" value="Nitrite and sulphite reductase 4Fe-4S domain-like"/>
    <property type="match status" value="1"/>
</dbReference>
<feature type="domain" description="IspG C-terminal" evidence="9">
    <location>
        <begin position="259"/>
        <end position="346"/>
    </location>
</feature>
<evidence type="ECO:0000256" key="1">
    <source>
        <dbReference type="ARBA" id="ARBA00022485"/>
    </source>
</evidence>
<dbReference type="NCBIfam" id="NF001540">
    <property type="entry name" value="PRK00366.1"/>
    <property type="match status" value="1"/>
</dbReference>
<dbReference type="NCBIfam" id="TIGR00612">
    <property type="entry name" value="ispG_gcpE"/>
    <property type="match status" value="1"/>
</dbReference>
<evidence type="ECO:0000256" key="6">
    <source>
        <dbReference type="ARBA" id="ARBA00023229"/>
    </source>
</evidence>
<accession>A0A6I6DD96</accession>
<evidence type="ECO:0000256" key="7">
    <source>
        <dbReference type="HAMAP-Rule" id="MF_00159"/>
    </source>
</evidence>
<name>A0A6I6DD96_9FIRM</name>
<dbReference type="InterPro" id="IPR045854">
    <property type="entry name" value="NO2/SO3_Rdtase_4Fe4S_sf"/>
</dbReference>
<evidence type="ECO:0000313" key="11">
    <source>
        <dbReference type="Proteomes" id="UP000426444"/>
    </source>
</evidence>
<dbReference type="GO" id="GO:0005506">
    <property type="term" value="F:iron ion binding"/>
    <property type="evidence" value="ECO:0007669"/>
    <property type="project" value="InterPro"/>
</dbReference>
<dbReference type="InterPro" id="IPR004588">
    <property type="entry name" value="IspG_bac-typ"/>
</dbReference>
<dbReference type="UniPathway" id="UPA00056">
    <property type="reaction ID" value="UER00096"/>
</dbReference>
<dbReference type="GO" id="GO:0141197">
    <property type="term" value="F:4-hydroxy-3-methylbut-2-enyl-diphosphate synthase activity (flavodoxin)"/>
    <property type="evidence" value="ECO:0007669"/>
    <property type="project" value="UniProtKB-EC"/>
</dbReference>
<keyword evidence="4 7" id="KW-0408">Iron</keyword>
<dbReference type="InterPro" id="IPR016425">
    <property type="entry name" value="IspG_bac"/>
</dbReference>
<dbReference type="GO" id="GO:0046429">
    <property type="term" value="F:4-hydroxy-3-methylbut-2-en-1-yl diphosphate synthase activity (ferredoxin)"/>
    <property type="evidence" value="ECO:0007669"/>
    <property type="project" value="UniProtKB-UniRule"/>
</dbReference>
<evidence type="ECO:0000256" key="2">
    <source>
        <dbReference type="ARBA" id="ARBA00022723"/>
    </source>
</evidence>